<dbReference type="RefSeq" id="WP_010519726.1">
    <property type="nucleotide sequence ID" value="NZ_AFOE01000050.1"/>
</dbReference>
<evidence type="ECO:0000313" key="2">
    <source>
        <dbReference type="EMBL" id="OQD42673.1"/>
    </source>
</evidence>
<dbReference type="InterPro" id="IPR029377">
    <property type="entry name" value="TMEM220"/>
</dbReference>
<feature type="transmembrane region" description="Helical" evidence="1">
    <location>
        <begin position="91"/>
        <end position="110"/>
    </location>
</feature>
<dbReference type="Pfam" id="PF15071">
    <property type="entry name" value="TMEM220"/>
    <property type="match status" value="1"/>
</dbReference>
<dbReference type="AlphaFoldDB" id="A0A1V6LR59"/>
<reference evidence="2 3" key="1">
    <citation type="submission" date="2016-12" db="EMBL/GenBank/DDBJ databases">
        <authorList>
            <person name="Song W.-J."/>
            <person name="Kurnit D.M."/>
        </authorList>
    </citation>
    <scope>NUCLEOTIDE SEQUENCE [LARGE SCALE GENOMIC DNA]</scope>
    <source>
        <strain evidence="2 3">HSG9</strain>
    </source>
</reference>
<evidence type="ECO:0000256" key="1">
    <source>
        <dbReference type="SAM" id="Phobius"/>
    </source>
</evidence>
<organism evidence="2 3">
    <name type="scientific">Croceivirga radicis</name>
    <dbReference type="NCBI Taxonomy" id="1929488"/>
    <lineage>
        <taxon>Bacteria</taxon>
        <taxon>Pseudomonadati</taxon>
        <taxon>Bacteroidota</taxon>
        <taxon>Flavobacteriia</taxon>
        <taxon>Flavobacteriales</taxon>
        <taxon>Flavobacteriaceae</taxon>
        <taxon>Croceivirga</taxon>
    </lineage>
</organism>
<sequence>MNLFFKVLAGLFAILFGFAIVVQFNDPDAFKWVIIYAMALLASILFIFNALKIYQALFLMAFYVALTVIYWPSVFEGVQLDQGMKTENIELARESLGSLIAAVVMLVYALRIKFGKT</sequence>
<gene>
    <name evidence="2" type="ORF">BUL40_09100</name>
</gene>
<protein>
    <recommendedName>
        <fullName evidence="4">Transmembrane family 220, helix</fullName>
    </recommendedName>
</protein>
<keyword evidence="1" id="KW-0812">Transmembrane</keyword>
<keyword evidence="1" id="KW-1133">Transmembrane helix</keyword>
<dbReference type="Proteomes" id="UP000191680">
    <property type="component" value="Unassembled WGS sequence"/>
</dbReference>
<keyword evidence="1" id="KW-0472">Membrane</keyword>
<feature type="transmembrane region" description="Helical" evidence="1">
    <location>
        <begin position="29"/>
        <end position="48"/>
    </location>
</feature>
<dbReference type="EMBL" id="MTBC01000005">
    <property type="protein sequence ID" value="OQD42673.1"/>
    <property type="molecule type" value="Genomic_DNA"/>
</dbReference>
<evidence type="ECO:0008006" key="4">
    <source>
        <dbReference type="Google" id="ProtNLM"/>
    </source>
</evidence>
<dbReference type="OrthoDB" id="329078at2"/>
<accession>A0A1V6LR59</accession>
<feature type="transmembrane region" description="Helical" evidence="1">
    <location>
        <begin position="53"/>
        <end position="71"/>
    </location>
</feature>
<evidence type="ECO:0000313" key="3">
    <source>
        <dbReference type="Proteomes" id="UP000191680"/>
    </source>
</evidence>
<name>A0A1V6LR59_9FLAO</name>
<comment type="caution">
    <text evidence="2">The sequence shown here is derived from an EMBL/GenBank/DDBJ whole genome shotgun (WGS) entry which is preliminary data.</text>
</comment>
<proteinExistence type="predicted"/>
<keyword evidence="3" id="KW-1185">Reference proteome</keyword>